<comment type="subcellular location">
    <subcellularLocation>
        <location evidence="1">Cell membrane</location>
        <topology evidence="1">Multi-pass membrane protein</topology>
    </subcellularLocation>
</comment>
<keyword evidence="10" id="KW-1185">Reference proteome</keyword>
<evidence type="ECO:0000313" key="9">
    <source>
        <dbReference type="EMBL" id="PRH88884.1"/>
    </source>
</evidence>
<dbReference type="Proteomes" id="UP000237682">
    <property type="component" value="Unassembled WGS sequence"/>
</dbReference>
<evidence type="ECO:0000256" key="6">
    <source>
        <dbReference type="SAM" id="MobiDB-lite"/>
    </source>
</evidence>
<feature type="transmembrane region" description="Helical" evidence="7">
    <location>
        <begin position="350"/>
        <end position="383"/>
    </location>
</feature>
<keyword evidence="3 7" id="KW-0812">Transmembrane</keyword>
<keyword evidence="4 7" id="KW-1133">Transmembrane helix</keyword>
<dbReference type="PANTHER" id="PTHR43738">
    <property type="entry name" value="ABC TRANSPORTER, MEMBRANE PROTEIN"/>
    <property type="match status" value="1"/>
</dbReference>
<protein>
    <submittedName>
        <fullName evidence="9">ABC transporter permease</fullName>
    </submittedName>
</protein>
<keyword evidence="2" id="KW-1003">Cell membrane</keyword>
<dbReference type="AlphaFoldDB" id="A0A2S9QHR2"/>
<name>A0A2S9QHR2_9HYPH</name>
<evidence type="ECO:0000256" key="7">
    <source>
        <dbReference type="SAM" id="Phobius"/>
    </source>
</evidence>
<sequence>MIRFILADLRRVWAGALAVVLLVALATALGVGVVLQERAMRLGSARAADRFDLVIGAAGSEAQLVLSSVFLQPSPLPLMPAETLRKLAADPRVAWVAPIGFGDSYQGRPIVGTTTALLKALSDGLAEGRAFAAEGEAVVGAAAGIPLGTRIKPSHGMAEEGGHAHTELAYTVVGRLKPSHTAWDKAVLVPIQAVWHLHGLGHAEETADHDAHHEHEGSKPGEAYHGEADHGEAGHEEHEHEGAIDAAAPLDESFATTAAGVPALLIKPRTIADAYKLRQAYRGEGTLAVFPAEVLTRLYATLGDARTVLVAVAAGAQLLVAAALIFVTVIHVGQRRRQIGALRALGTPRLTVLAIVWSELFVLLALGIAAGFALGYLGALTLSGWVTSWSGMVLPVAFTRADLGLAALLAGFAALLGLAPALLAYRQSPAAALRG</sequence>
<feature type="transmembrane region" description="Helical" evidence="7">
    <location>
        <begin position="403"/>
        <end position="425"/>
    </location>
</feature>
<dbReference type="InterPro" id="IPR051125">
    <property type="entry name" value="ABC-4/HrtB_transporter"/>
</dbReference>
<evidence type="ECO:0000256" key="1">
    <source>
        <dbReference type="ARBA" id="ARBA00004651"/>
    </source>
</evidence>
<dbReference type="EMBL" id="PUEJ01000002">
    <property type="protein sequence ID" value="PRH88884.1"/>
    <property type="molecule type" value="Genomic_DNA"/>
</dbReference>
<dbReference type="InterPro" id="IPR003838">
    <property type="entry name" value="ABC3_permease_C"/>
</dbReference>
<feature type="domain" description="ABC3 transporter permease C-terminal" evidence="8">
    <location>
        <begin position="313"/>
        <end position="427"/>
    </location>
</feature>
<organism evidence="9 10">
    <name type="scientific">Labrys okinawensis</name>
    <dbReference type="NCBI Taxonomy" id="346911"/>
    <lineage>
        <taxon>Bacteria</taxon>
        <taxon>Pseudomonadati</taxon>
        <taxon>Pseudomonadota</taxon>
        <taxon>Alphaproteobacteria</taxon>
        <taxon>Hyphomicrobiales</taxon>
        <taxon>Xanthobacteraceae</taxon>
        <taxon>Labrys</taxon>
    </lineage>
</organism>
<dbReference type="RefSeq" id="WP_105861226.1">
    <property type="nucleotide sequence ID" value="NZ_PUEJ01000002.1"/>
</dbReference>
<accession>A0A2S9QHR2</accession>
<dbReference type="GO" id="GO:0005886">
    <property type="term" value="C:plasma membrane"/>
    <property type="evidence" value="ECO:0007669"/>
    <property type="project" value="UniProtKB-SubCell"/>
</dbReference>
<gene>
    <name evidence="9" type="ORF">C5L14_06635</name>
</gene>
<evidence type="ECO:0000256" key="2">
    <source>
        <dbReference type="ARBA" id="ARBA00022475"/>
    </source>
</evidence>
<dbReference type="OrthoDB" id="9784014at2"/>
<evidence type="ECO:0000313" key="10">
    <source>
        <dbReference type="Proteomes" id="UP000237682"/>
    </source>
</evidence>
<dbReference type="Pfam" id="PF02687">
    <property type="entry name" value="FtsX"/>
    <property type="match status" value="1"/>
</dbReference>
<proteinExistence type="predicted"/>
<evidence type="ECO:0000256" key="4">
    <source>
        <dbReference type="ARBA" id="ARBA00022989"/>
    </source>
</evidence>
<comment type="caution">
    <text evidence="9">The sequence shown here is derived from an EMBL/GenBank/DDBJ whole genome shotgun (WGS) entry which is preliminary data.</text>
</comment>
<feature type="region of interest" description="Disordered" evidence="6">
    <location>
        <begin position="206"/>
        <end position="242"/>
    </location>
</feature>
<evidence type="ECO:0000256" key="3">
    <source>
        <dbReference type="ARBA" id="ARBA00022692"/>
    </source>
</evidence>
<keyword evidence="5 7" id="KW-0472">Membrane</keyword>
<evidence type="ECO:0000256" key="5">
    <source>
        <dbReference type="ARBA" id="ARBA00023136"/>
    </source>
</evidence>
<dbReference type="PANTHER" id="PTHR43738:SF2">
    <property type="entry name" value="ABC TRANSPORTER PERMEASE"/>
    <property type="match status" value="1"/>
</dbReference>
<reference evidence="9 10" key="1">
    <citation type="submission" date="2018-02" db="EMBL/GenBank/DDBJ databases">
        <title>Whole genome sequencing of endophytic bacterium.</title>
        <authorList>
            <person name="Eedara R."/>
            <person name="Podile A.R."/>
        </authorList>
    </citation>
    <scope>NUCLEOTIDE SEQUENCE [LARGE SCALE GENOMIC DNA]</scope>
    <source>
        <strain evidence="9 10">RP1T</strain>
    </source>
</reference>
<feature type="transmembrane region" description="Helical" evidence="7">
    <location>
        <begin position="308"/>
        <end position="330"/>
    </location>
</feature>
<evidence type="ECO:0000259" key="8">
    <source>
        <dbReference type="Pfam" id="PF02687"/>
    </source>
</evidence>